<name>A0A7S3VQM4_DUNTE</name>
<organism evidence="2">
    <name type="scientific">Dunaliella tertiolecta</name>
    <name type="common">Green alga</name>
    <dbReference type="NCBI Taxonomy" id="3047"/>
    <lineage>
        <taxon>Eukaryota</taxon>
        <taxon>Viridiplantae</taxon>
        <taxon>Chlorophyta</taxon>
        <taxon>core chlorophytes</taxon>
        <taxon>Chlorophyceae</taxon>
        <taxon>CS clade</taxon>
        <taxon>Chlamydomonadales</taxon>
        <taxon>Dunaliellaceae</taxon>
        <taxon>Dunaliella</taxon>
    </lineage>
</organism>
<dbReference type="AlphaFoldDB" id="A0A7S3VQM4"/>
<dbReference type="InterPro" id="IPR038938">
    <property type="entry name" value="D27-like"/>
</dbReference>
<reference evidence="2" key="1">
    <citation type="submission" date="2021-01" db="EMBL/GenBank/DDBJ databases">
        <authorList>
            <person name="Corre E."/>
            <person name="Pelletier E."/>
            <person name="Niang G."/>
            <person name="Scheremetjew M."/>
            <person name="Finn R."/>
            <person name="Kale V."/>
            <person name="Holt S."/>
            <person name="Cochrane G."/>
            <person name="Meng A."/>
            <person name="Brown T."/>
            <person name="Cohen L."/>
        </authorList>
    </citation>
    <scope>NUCLEOTIDE SEQUENCE</scope>
    <source>
        <strain evidence="2">CCMP1320</strain>
    </source>
</reference>
<accession>A0A7S3VQM4</accession>
<feature type="domain" description="Beta-carotene isomerase D27-like C-terminal" evidence="1">
    <location>
        <begin position="199"/>
        <end position="271"/>
    </location>
</feature>
<sequence>MLSCHGYSQTLLGSRRHGHVRGSVRRGVRAAVQQPSALSSSPVKQDPFQNPKVYNDSAFDRLMITIFTKRLVDDMADEGQVVDIPSECSYEDLVRVSRAVMKGRTPEQQAAFVRRSMQTLAGGSGNIIGLYKRLLPPSQWTAELFCLVASLCFGWLVGESEAQSSPIQLGEYESSLQRRKISGGGFENSMGAGTQEQTLQQNAMIRVQRSVVKIKKCRYLEASGCVAICNNLCKTATQDFFLNDTGMPLTMKPNFEDLSCEMIFGQEAPSREGDEAFKQPCFVHHCSALEAKMEQEPKPCRQL</sequence>
<protein>
    <recommendedName>
        <fullName evidence="1">Beta-carotene isomerase D27-like C-terminal domain-containing protein</fullName>
    </recommendedName>
</protein>
<dbReference type="InterPro" id="IPR025114">
    <property type="entry name" value="D27-like_C"/>
</dbReference>
<gene>
    <name evidence="2" type="ORF">DTER00134_LOCUS15421</name>
</gene>
<proteinExistence type="predicted"/>
<dbReference type="EMBL" id="HBIP01025614">
    <property type="protein sequence ID" value="CAE0500348.1"/>
    <property type="molecule type" value="Transcribed_RNA"/>
</dbReference>
<dbReference type="PANTHER" id="PTHR33591:SF4">
    <property type="entry name" value="OS08G0114100 PROTEIN"/>
    <property type="match status" value="1"/>
</dbReference>
<evidence type="ECO:0000259" key="1">
    <source>
        <dbReference type="Pfam" id="PF13225"/>
    </source>
</evidence>
<evidence type="ECO:0000313" key="2">
    <source>
        <dbReference type="EMBL" id="CAE0500348.1"/>
    </source>
</evidence>
<dbReference type="GO" id="GO:0005506">
    <property type="term" value="F:iron ion binding"/>
    <property type="evidence" value="ECO:0007669"/>
    <property type="project" value="InterPro"/>
</dbReference>
<dbReference type="PANTHER" id="PTHR33591">
    <property type="entry name" value="BETA-CAROTENE ISOMERASE D27"/>
    <property type="match status" value="1"/>
</dbReference>
<dbReference type="Pfam" id="PF13225">
    <property type="entry name" value="D27-like_C"/>
    <property type="match status" value="1"/>
</dbReference>